<dbReference type="HOGENOM" id="CLU_2138317_0_0_1"/>
<organism evidence="1 2">
    <name type="scientific">Hyaloperonospora arabidopsidis (strain Emoy2)</name>
    <name type="common">Downy mildew agent</name>
    <name type="synonym">Peronospora arabidopsidis</name>
    <dbReference type="NCBI Taxonomy" id="559515"/>
    <lineage>
        <taxon>Eukaryota</taxon>
        <taxon>Sar</taxon>
        <taxon>Stramenopiles</taxon>
        <taxon>Oomycota</taxon>
        <taxon>Peronosporomycetes</taxon>
        <taxon>Peronosporales</taxon>
        <taxon>Peronosporaceae</taxon>
        <taxon>Hyaloperonospora</taxon>
    </lineage>
</organism>
<dbReference type="EnsemblProtists" id="HpaT809270">
    <property type="protein sequence ID" value="HpaP809270"/>
    <property type="gene ID" value="HpaG809270"/>
</dbReference>
<dbReference type="STRING" id="559515.M4BS79"/>
<dbReference type="Proteomes" id="UP000011713">
    <property type="component" value="Unassembled WGS sequence"/>
</dbReference>
<dbReference type="AlphaFoldDB" id="M4BS79"/>
<protein>
    <submittedName>
        <fullName evidence="1">Uncharacterized protein</fullName>
    </submittedName>
</protein>
<evidence type="ECO:0000313" key="1">
    <source>
        <dbReference type="EnsemblProtists" id="HpaP809270"/>
    </source>
</evidence>
<dbReference type="InParanoid" id="M4BS79"/>
<name>M4BS79_HYAAE</name>
<dbReference type="VEuPathDB" id="FungiDB:HpaG809270"/>
<reference evidence="2" key="1">
    <citation type="journal article" date="2010" name="Science">
        <title>Signatures of adaptation to obligate biotrophy in the Hyaloperonospora arabidopsidis genome.</title>
        <authorList>
            <person name="Baxter L."/>
            <person name="Tripathy S."/>
            <person name="Ishaque N."/>
            <person name="Boot N."/>
            <person name="Cabral A."/>
            <person name="Kemen E."/>
            <person name="Thines M."/>
            <person name="Ah-Fong A."/>
            <person name="Anderson R."/>
            <person name="Badejoko W."/>
            <person name="Bittner-Eddy P."/>
            <person name="Boore J.L."/>
            <person name="Chibucos M.C."/>
            <person name="Coates M."/>
            <person name="Dehal P."/>
            <person name="Delehaunty K."/>
            <person name="Dong S."/>
            <person name="Downton P."/>
            <person name="Dumas B."/>
            <person name="Fabro G."/>
            <person name="Fronick C."/>
            <person name="Fuerstenberg S.I."/>
            <person name="Fulton L."/>
            <person name="Gaulin E."/>
            <person name="Govers F."/>
            <person name="Hughes L."/>
            <person name="Humphray S."/>
            <person name="Jiang R.H."/>
            <person name="Judelson H."/>
            <person name="Kamoun S."/>
            <person name="Kyung K."/>
            <person name="Meijer H."/>
            <person name="Minx P."/>
            <person name="Morris P."/>
            <person name="Nelson J."/>
            <person name="Phuntumart V."/>
            <person name="Qutob D."/>
            <person name="Rehmany A."/>
            <person name="Rougon-Cardoso A."/>
            <person name="Ryden P."/>
            <person name="Torto-Alalibo T."/>
            <person name="Studholme D."/>
            <person name="Wang Y."/>
            <person name="Win J."/>
            <person name="Wood J."/>
            <person name="Clifton S.W."/>
            <person name="Rogers J."/>
            <person name="Van den Ackerveken G."/>
            <person name="Jones J.D."/>
            <person name="McDowell J.M."/>
            <person name="Beynon J."/>
            <person name="Tyler B.M."/>
        </authorList>
    </citation>
    <scope>NUCLEOTIDE SEQUENCE [LARGE SCALE GENOMIC DNA]</scope>
    <source>
        <strain evidence="2">Emoy2</strain>
    </source>
</reference>
<keyword evidence="2" id="KW-1185">Reference proteome</keyword>
<accession>M4BS79</accession>
<dbReference type="EMBL" id="JH598696">
    <property type="status" value="NOT_ANNOTATED_CDS"/>
    <property type="molecule type" value="Genomic_DNA"/>
</dbReference>
<evidence type="ECO:0000313" key="2">
    <source>
        <dbReference type="Proteomes" id="UP000011713"/>
    </source>
</evidence>
<reference evidence="1" key="2">
    <citation type="submission" date="2015-06" db="UniProtKB">
        <authorList>
            <consortium name="EnsemblProtists"/>
        </authorList>
    </citation>
    <scope>IDENTIFICATION</scope>
    <source>
        <strain evidence="1">Emoy2</strain>
    </source>
</reference>
<sequence>MDFVAIGMSFRQVAKAIENTKIRTSTAQMTGANNFIVSQYDLVLVGTSLQHTADLVDYDSVWAISLAGDGSTHRGQPLFDMRVRICFGRKLFNLHLFDILTVESHTAENILTC</sequence>
<dbReference type="PANTHER" id="PTHR37067:SF3">
    <property type="entry name" value="PX DOMAIN-CONTAINING PROTEIN"/>
    <property type="match status" value="1"/>
</dbReference>
<dbReference type="PANTHER" id="PTHR37067">
    <property type="entry name" value="PX DOMAIN-CONTAINING PROTEIN"/>
    <property type="match status" value="1"/>
</dbReference>
<proteinExistence type="predicted"/>